<dbReference type="FunCoup" id="A0A7J7C4J8">
    <property type="interactions" value="10"/>
</dbReference>
<dbReference type="InParanoid" id="A0A7J7C4J8"/>
<feature type="region of interest" description="Disordered" evidence="1">
    <location>
        <begin position="48"/>
        <end position="93"/>
    </location>
</feature>
<sequence length="93" mass="9887">MSNCSEQMAQKTESREEQKKESVLEGLPMESSPYVKYTNLEDYKRKAYGTEGHLPVNPNQGGGGGTDAPTVSGSGLSDGKAADVDTANRHGIP</sequence>
<accession>A0A7J7C4J8</accession>
<dbReference type="InterPro" id="IPR018930">
    <property type="entry name" value="LEA-18"/>
</dbReference>
<evidence type="ECO:0000313" key="2">
    <source>
        <dbReference type="EMBL" id="KAF5729042.1"/>
    </source>
</evidence>
<protein>
    <recommendedName>
        <fullName evidence="4">Late embryogenesis abundant protein, LEA-18</fullName>
    </recommendedName>
</protein>
<gene>
    <name evidence="2" type="ORF">HS088_TW21G01199</name>
</gene>
<evidence type="ECO:0008006" key="4">
    <source>
        <dbReference type="Google" id="ProtNLM"/>
    </source>
</evidence>
<feature type="compositionally biased region" description="Polar residues" evidence="1">
    <location>
        <begin position="1"/>
        <end position="11"/>
    </location>
</feature>
<proteinExistence type="predicted"/>
<feature type="compositionally biased region" description="Basic and acidic residues" evidence="1">
    <location>
        <begin position="80"/>
        <end position="93"/>
    </location>
</feature>
<keyword evidence="3" id="KW-1185">Reference proteome</keyword>
<evidence type="ECO:0000256" key="1">
    <source>
        <dbReference type="SAM" id="MobiDB-lite"/>
    </source>
</evidence>
<dbReference type="Pfam" id="PF10714">
    <property type="entry name" value="LEA_6"/>
    <property type="match status" value="1"/>
</dbReference>
<name>A0A7J7C4J8_TRIWF</name>
<feature type="compositionally biased region" description="Basic and acidic residues" evidence="1">
    <location>
        <begin position="12"/>
        <end position="23"/>
    </location>
</feature>
<evidence type="ECO:0000313" key="3">
    <source>
        <dbReference type="Proteomes" id="UP000593562"/>
    </source>
</evidence>
<comment type="caution">
    <text evidence="2">The sequence shown here is derived from an EMBL/GenBank/DDBJ whole genome shotgun (WGS) entry which is preliminary data.</text>
</comment>
<reference evidence="2 3" key="1">
    <citation type="journal article" date="2020" name="Nat. Commun.">
        <title>Genome of Tripterygium wilfordii and identification of cytochrome P450 involved in triptolide biosynthesis.</title>
        <authorList>
            <person name="Tu L."/>
            <person name="Su P."/>
            <person name="Zhang Z."/>
            <person name="Gao L."/>
            <person name="Wang J."/>
            <person name="Hu T."/>
            <person name="Zhou J."/>
            <person name="Zhang Y."/>
            <person name="Zhao Y."/>
            <person name="Liu Y."/>
            <person name="Song Y."/>
            <person name="Tong Y."/>
            <person name="Lu Y."/>
            <person name="Yang J."/>
            <person name="Xu C."/>
            <person name="Jia M."/>
            <person name="Peters R.J."/>
            <person name="Huang L."/>
            <person name="Gao W."/>
        </authorList>
    </citation>
    <scope>NUCLEOTIDE SEQUENCE [LARGE SCALE GENOMIC DNA]</scope>
    <source>
        <strain evidence="3">cv. XIE 37</strain>
        <tissue evidence="2">Leaf</tissue>
    </source>
</reference>
<feature type="region of interest" description="Disordered" evidence="1">
    <location>
        <begin position="1"/>
        <end position="35"/>
    </location>
</feature>
<dbReference type="AlphaFoldDB" id="A0A7J7C4J8"/>
<dbReference type="Proteomes" id="UP000593562">
    <property type="component" value="Unassembled WGS sequence"/>
</dbReference>
<dbReference type="EMBL" id="JAAARO010000021">
    <property type="protein sequence ID" value="KAF5729042.1"/>
    <property type="molecule type" value="Genomic_DNA"/>
</dbReference>
<organism evidence="2 3">
    <name type="scientific">Tripterygium wilfordii</name>
    <name type="common">Thunder God vine</name>
    <dbReference type="NCBI Taxonomy" id="458696"/>
    <lineage>
        <taxon>Eukaryota</taxon>
        <taxon>Viridiplantae</taxon>
        <taxon>Streptophyta</taxon>
        <taxon>Embryophyta</taxon>
        <taxon>Tracheophyta</taxon>
        <taxon>Spermatophyta</taxon>
        <taxon>Magnoliopsida</taxon>
        <taxon>eudicotyledons</taxon>
        <taxon>Gunneridae</taxon>
        <taxon>Pentapetalae</taxon>
        <taxon>rosids</taxon>
        <taxon>fabids</taxon>
        <taxon>Celastrales</taxon>
        <taxon>Celastraceae</taxon>
        <taxon>Tripterygium</taxon>
    </lineage>
</organism>